<accession>A0ACB8YIX7</accession>
<protein>
    <submittedName>
        <fullName evidence="1">Uncharacterized protein</fullName>
    </submittedName>
</protein>
<proteinExistence type="predicted"/>
<organism evidence="1 2">
    <name type="scientific">Arctium lappa</name>
    <name type="common">Greater burdock</name>
    <name type="synonym">Lappa major</name>
    <dbReference type="NCBI Taxonomy" id="4217"/>
    <lineage>
        <taxon>Eukaryota</taxon>
        <taxon>Viridiplantae</taxon>
        <taxon>Streptophyta</taxon>
        <taxon>Embryophyta</taxon>
        <taxon>Tracheophyta</taxon>
        <taxon>Spermatophyta</taxon>
        <taxon>Magnoliopsida</taxon>
        <taxon>eudicotyledons</taxon>
        <taxon>Gunneridae</taxon>
        <taxon>Pentapetalae</taxon>
        <taxon>asterids</taxon>
        <taxon>campanulids</taxon>
        <taxon>Asterales</taxon>
        <taxon>Asteraceae</taxon>
        <taxon>Carduoideae</taxon>
        <taxon>Cardueae</taxon>
        <taxon>Arctiinae</taxon>
        <taxon>Arctium</taxon>
    </lineage>
</organism>
<reference evidence="1 2" key="2">
    <citation type="journal article" date="2022" name="Mol. Ecol. Resour.">
        <title>The genomes of chicory, endive, great burdock and yacon provide insights into Asteraceae paleo-polyploidization history and plant inulin production.</title>
        <authorList>
            <person name="Fan W."/>
            <person name="Wang S."/>
            <person name="Wang H."/>
            <person name="Wang A."/>
            <person name="Jiang F."/>
            <person name="Liu H."/>
            <person name="Zhao H."/>
            <person name="Xu D."/>
            <person name="Zhang Y."/>
        </authorList>
    </citation>
    <scope>NUCLEOTIDE SEQUENCE [LARGE SCALE GENOMIC DNA]</scope>
    <source>
        <strain evidence="2">cv. Niubang</strain>
    </source>
</reference>
<dbReference type="Proteomes" id="UP001055879">
    <property type="component" value="Linkage Group LG12"/>
</dbReference>
<evidence type="ECO:0000313" key="1">
    <source>
        <dbReference type="EMBL" id="KAI3685416.1"/>
    </source>
</evidence>
<comment type="caution">
    <text evidence="1">The sequence shown here is derived from an EMBL/GenBank/DDBJ whole genome shotgun (WGS) entry which is preliminary data.</text>
</comment>
<reference evidence="2" key="1">
    <citation type="journal article" date="2022" name="Mol. Ecol. Resour.">
        <title>The genomes of chicory, endive, great burdock and yacon provide insights into Asteraceae palaeo-polyploidization history and plant inulin production.</title>
        <authorList>
            <person name="Fan W."/>
            <person name="Wang S."/>
            <person name="Wang H."/>
            <person name="Wang A."/>
            <person name="Jiang F."/>
            <person name="Liu H."/>
            <person name="Zhao H."/>
            <person name="Xu D."/>
            <person name="Zhang Y."/>
        </authorList>
    </citation>
    <scope>NUCLEOTIDE SEQUENCE [LARGE SCALE GENOMIC DNA]</scope>
    <source>
        <strain evidence="2">cv. Niubang</strain>
    </source>
</reference>
<evidence type="ECO:0000313" key="2">
    <source>
        <dbReference type="Proteomes" id="UP001055879"/>
    </source>
</evidence>
<sequence length="217" mass="23936">MVSTRGRPRMRVDGVETTTSTAHQPGRVEVVVRPSVQPVLGGGPEVIPQVDLALSHPVIEDHDVSNKRIETIAENIEVIGSGGTGHVIRTEEPITVEARQGKIACSYKTFLCCRPPEFSGSEDPVACIKWIQEIEQAFGSSKCGDDQKVRFSSQMLRDTALTLWNVTQSTLSPTVLAQLSWAEFKKKVLEEYCSERALDRIEAEGVYPVRGFRGVLQ</sequence>
<dbReference type="EMBL" id="CM042058">
    <property type="protein sequence ID" value="KAI3685416.1"/>
    <property type="molecule type" value="Genomic_DNA"/>
</dbReference>
<gene>
    <name evidence="1" type="ORF">L6452_34658</name>
</gene>
<keyword evidence="2" id="KW-1185">Reference proteome</keyword>
<name>A0ACB8YIX7_ARCLA</name>